<evidence type="ECO:0000256" key="3">
    <source>
        <dbReference type="ARBA" id="ARBA00006922"/>
    </source>
</evidence>
<feature type="region of interest" description="Disordered" evidence="9">
    <location>
        <begin position="18"/>
        <end position="48"/>
    </location>
</feature>
<evidence type="ECO:0000256" key="1">
    <source>
        <dbReference type="ARBA" id="ARBA00004123"/>
    </source>
</evidence>
<dbReference type="Proteomes" id="UP001433268">
    <property type="component" value="Unassembled WGS sequence"/>
</dbReference>
<evidence type="ECO:0000256" key="2">
    <source>
        <dbReference type="ARBA" id="ARBA00004496"/>
    </source>
</evidence>
<feature type="compositionally biased region" description="Low complexity" evidence="9">
    <location>
        <begin position="154"/>
        <end position="201"/>
    </location>
</feature>
<evidence type="ECO:0000256" key="4">
    <source>
        <dbReference type="ARBA" id="ARBA00022490"/>
    </source>
</evidence>
<comment type="similarity">
    <text evidence="3">Belongs to the WHI5/NRM1 family.</text>
</comment>
<proteinExistence type="inferred from homology"/>
<evidence type="ECO:0000256" key="9">
    <source>
        <dbReference type="SAM" id="MobiDB-lite"/>
    </source>
</evidence>
<dbReference type="Pfam" id="PF08528">
    <property type="entry name" value="Whi5"/>
    <property type="match status" value="1"/>
</dbReference>
<dbReference type="GeneID" id="92052773"/>
<organism evidence="10 11">
    <name type="scientific">Apiospora hydei</name>
    <dbReference type="NCBI Taxonomy" id="1337664"/>
    <lineage>
        <taxon>Eukaryota</taxon>
        <taxon>Fungi</taxon>
        <taxon>Dikarya</taxon>
        <taxon>Ascomycota</taxon>
        <taxon>Pezizomycotina</taxon>
        <taxon>Sordariomycetes</taxon>
        <taxon>Xylariomycetidae</taxon>
        <taxon>Amphisphaeriales</taxon>
        <taxon>Apiosporaceae</taxon>
        <taxon>Apiospora</taxon>
    </lineage>
</organism>
<keyword evidence="8" id="KW-0539">Nucleus</keyword>
<keyword evidence="6" id="KW-0805">Transcription regulation</keyword>
<feature type="region of interest" description="Disordered" evidence="9">
    <location>
        <begin position="338"/>
        <end position="401"/>
    </location>
</feature>
<gene>
    <name evidence="10" type="ORF">PG997_015399</name>
</gene>
<evidence type="ECO:0000256" key="8">
    <source>
        <dbReference type="ARBA" id="ARBA00023242"/>
    </source>
</evidence>
<evidence type="ECO:0000313" key="11">
    <source>
        <dbReference type="Proteomes" id="UP001433268"/>
    </source>
</evidence>
<feature type="compositionally biased region" description="Polar residues" evidence="9">
    <location>
        <begin position="232"/>
        <end position="247"/>
    </location>
</feature>
<keyword evidence="5" id="KW-0678">Repressor</keyword>
<feature type="compositionally biased region" description="Low complexity" evidence="9">
    <location>
        <begin position="368"/>
        <end position="380"/>
    </location>
</feature>
<dbReference type="EMBL" id="JAQQWN010000011">
    <property type="protein sequence ID" value="KAK8061178.1"/>
    <property type="molecule type" value="Genomic_DNA"/>
</dbReference>
<dbReference type="InterPro" id="IPR013734">
    <property type="entry name" value="TF_Nrm1/Whi5"/>
</dbReference>
<comment type="subcellular location">
    <subcellularLocation>
        <location evidence="2">Cytoplasm</location>
    </subcellularLocation>
    <subcellularLocation>
        <location evidence="1">Nucleus</location>
    </subcellularLocation>
</comment>
<evidence type="ECO:0000256" key="6">
    <source>
        <dbReference type="ARBA" id="ARBA00023015"/>
    </source>
</evidence>
<evidence type="ECO:0000313" key="10">
    <source>
        <dbReference type="EMBL" id="KAK8061178.1"/>
    </source>
</evidence>
<accession>A0ABR1UQJ3</accession>
<name>A0ABR1UQJ3_9PEZI</name>
<reference evidence="10 11" key="1">
    <citation type="submission" date="2023-01" db="EMBL/GenBank/DDBJ databases">
        <title>Analysis of 21 Apiospora genomes using comparative genomics revels a genus with tremendous synthesis potential of carbohydrate active enzymes and secondary metabolites.</title>
        <authorList>
            <person name="Sorensen T."/>
        </authorList>
    </citation>
    <scope>NUCLEOTIDE SEQUENCE [LARGE SCALE GENOMIC DNA]</scope>
    <source>
        <strain evidence="10 11">CBS 114990</strain>
    </source>
</reference>
<dbReference type="RefSeq" id="XP_066660598.1">
    <property type="nucleotide sequence ID" value="XM_066819713.1"/>
</dbReference>
<comment type="caution">
    <text evidence="10">The sequence shown here is derived from an EMBL/GenBank/DDBJ whole genome shotgun (WGS) entry which is preliminary data.</text>
</comment>
<sequence length="446" mass="47046">MLPPGLFWLLESRAGPHFPLRQSQSQSSCDAPRGKRDPSSTSNLPVAPRSHFSHLESSMSTSTILRFDYLTCLGHAGRQRKLLPRLPGLNKTSRLNAAAKASASSPLSTYKKPAAVGGGSPSPSSKRALAIAEEGDENANQHAGAPPAKRACISAATSTAPSTAPSSPSPRRAAAPAVTTTSSTTKTVVADSPSAAATTTPRKQQQETEVATATPEQERQGSHSPEEETSAIFDNSQLDNSQLTTVTEPDHPSPSPQQQQNSQEDNTSPVAAAAAARASSPQHTSPSSQSQSQPQPPLMTRPRALSSMTREQARQKAEILRLRLGLARYKVRTGQTDVPLERLQRRPVPGSSAPATAHDDEAVPVPVPTAAVAAPGSAEAPVERRQQRQRAADHDDAEKGAALGPVRFANSHYYPATEAKAPQRLYTVRLTGIIIDADTAAVATSL</sequence>
<evidence type="ECO:0000256" key="5">
    <source>
        <dbReference type="ARBA" id="ARBA00022491"/>
    </source>
</evidence>
<protein>
    <submittedName>
        <fullName evidence="10">Uncharacterized protein</fullName>
    </submittedName>
</protein>
<feature type="compositionally biased region" description="Low complexity" evidence="9">
    <location>
        <begin position="271"/>
        <end position="293"/>
    </location>
</feature>
<keyword evidence="4" id="KW-0963">Cytoplasm</keyword>
<feature type="compositionally biased region" description="Basic and acidic residues" evidence="9">
    <location>
        <begin position="216"/>
        <end position="226"/>
    </location>
</feature>
<feature type="region of interest" description="Disordered" evidence="9">
    <location>
        <begin position="100"/>
        <end position="315"/>
    </location>
</feature>
<evidence type="ECO:0000256" key="7">
    <source>
        <dbReference type="ARBA" id="ARBA00023163"/>
    </source>
</evidence>
<keyword evidence="7" id="KW-0804">Transcription</keyword>
<feature type="compositionally biased region" description="Basic and acidic residues" evidence="9">
    <location>
        <begin position="381"/>
        <end position="399"/>
    </location>
</feature>
<keyword evidence="11" id="KW-1185">Reference proteome</keyword>